<sequence length="368" mass="39795">MVTHLLLAAVTAVSSPGVQSALDRAVTDSGAPGIAAEVRDGRERWFGSAGVSDTETGRKRRPNERFRIGSATKAFTATVVLQLAGEGKLHLDDSVERWLPGLLQGNGYDGGQVTIRQLLNHTSGIFSYTSDTEFFAQGQGAAWLEHRYDTVTPEQLVKIALRNPPYFGPGEGFAYSNTNYILAAMIVEKATGHTFGQEVTRRVIRPLRLTGTYLPALEAKIRGPHPVHYSTLFSQDPDPTIYDATDMNQSGAWSAGGMVSTVGDLNRFMGALLGGRLLPAAQQKEMFTTVATQGWIPDTRYGLGVFAQKLPCGVWVWGAAGATYGSWTYAMGARDGRHMLTTEINGDWSGLSVFSDVLSAEFCPKGPR</sequence>
<dbReference type="EMBL" id="JBHMEI010000014">
    <property type="protein sequence ID" value="MFB9203448.1"/>
    <property type="molecule type" value="Genomic_DNA"/>
</dbReference>
<dbReference type="RefSeq" id="WP_189653505.1">
    <property type="nucleotide sequence ID" value="NZ_BMRC01000042.1"/>
</dbReference>
<dbReference type="EC" id="3.-.-.-" evidence="2"/>
<evidence type="ECO:0000259" key="1">
    <source>
        <dbReference type="Pfam" id="PF00144"/>
    </source>
</evidence>
<reference evidence="2 3" key="1">
    <citation type="submission" date="2024-09" db="EMBL/GenBank/DDBJ databases">
        <authorList>
            <person name="Sun Q."/>
            <person name="Mori K."/>
        </authorList>
    </citation>
    <scope>NUCLEOTIDE SEQUENCE [LARGE SCALE GENOMIC DNA]</scope>
    <source>
        <strain evidence="2 3">CCM 3426</strain>
    </source>
</reference>
<evidence type="ECO:0000313" key="3">
    <source>
        <dbReference type="Proteomes" id="UP001589647"/>
    </source>
</evidence>
<dbReference type="Proteomes" id="UP001589647">
    <property type="component" value="Unassembled WGS sequence"/>
</dbReference>
<comment type="caution">
    <text evidence="2">The sequence shown here is derived from an EMBL/GenBank/DDBJ whole genome shotgun (WGS) entry which is preliminary data.</text>
</comment>
<feature type="domain" description="Beta-lactamase-related" evidence="1">
    <location>
        <begin position="21"/>
        <end position="332"/>
    </location>
</feature>
<accession>A0ABV5IHE1</accession>
<dbReference type="PANTHER" id="PTHR46825:SF7">
    <property type="entry name" value="D-ALANYL-D-ALANINE CARBOXYPEPTIDASE"/>
    <property type="match status" value="1"/>
</dbReference>
<gene>
    <name evidence="2" type="ORF">ACFFV7_19820</name>
</gene>
<dbReference type="SUPFAM" id="SSF56601">
    <property type="entry name" value="beta-lactamase/transpeptidase-like"/>
    <property type="match status" value="1"/>
</dbReference>
<keyword evidence="3" id="KW-1185">Reference proteome</keyword>
<dbReference type="InterPro" id="IPR012338">
    <property type="entry name" value="Beta-lactam/transpept-like"/>
</dbReference>
<proteinExistence type="predicted"/>
<dbReference type="InterPro" id="IPR050491">
    <property type="entry name" value="AmpC-like"/>
</dbReference>
<dbReference type="InterPro" id="IPR001466">
    <property type="entry name" value="Beta-lactam-related"/>
</dbReference>
<evidence type="ECO:0000313" key="2">
    <source>
        <dbReference type="EMBL" id="MFB9203448.1"/>
    </source>
</evidence>
<dbReference type="PANTHER" id="PTHR46825">
    <property type="entry name" value="D-ALANYL-D-ALANINE-CARBOXYPEPTIDASE/ENDOPEPTIDASE AMPH"/>
    <property type="match status" value="1"/>
</dbReference>
<organism evidence="2 3">
    <name type="scientific">Nonomuraea spiralis</name>
    <dbReference type="NCBI Taxonomy" id="46182"/>
    <lineage>
        <taxon>Bacteria</taxon>
        <taxon>Bacillati</taxon>
        <taxon>Actinomycetota</taxon>
        <taxon>Actinomycetes</taxon>
        <taxon>Streptosporangiales</taxon>
        <taxon>Streptosporangiaceae</taxon>
        <taxon>Nonomuraea</taxon>
    </lineage>
</organism>
<dbReference type="Pfam" id="PF00144">
    <property type="entry name" value="Beta-lactamase"/>
    <property type="match status" value="1"/>
</dbReference>
<protein>
    <submittedName>
        <fullName evidence="2">Serine hydrolase domain-containing protein</fullName>
        <ecNumber evidence="2">3.-.-.-</ecNumber>
    </submittedName>
</protein>
<name>A0ABV5IHE1_9ACTN</name>
<dbReference type="Gene3D" id="3.40.710.10">
    <property type="entry name" value="DD-peptidase/beta-lactamase superfamily"/>
    <property type="match status" value="1"/>
</dbReference>
<dbReference type="GO" id="GO:0016787">
    <property type="term" value="F:hydrolase activity"/>
    <property type="evidence" value="ECO:0007669"/>
    <property type="project" value="UniProtKB-KW"/>
</dbReference>
<keyword evidence="2" id="KW-0378">Hydrolase</keyword>